<keyword evidence="4" id="KW-0472">Membrane</keyword>
<accession>A0A803RBJ2</accession>
<evidence type="ECO:0000313" key="7">
    <source>
        <dbReference type="Proteomes" id="UP000596661"/>
    </source>
</evidence>
<gene>
    <name evidence="6" type="primary">LOC115715864</name>
</gene>
<reference evidence="6" key="1">
    <citation type="submission" date="2018-11" db="EMBL/GenBank/DDBJ databases">
        <authorList>
            <person name="Grassa J C."/>
        </authorList>
    </citation>
    <scope>NUCLEOTIDE SEQUENCE [LARGE SCALE GENOMIC DNA]</scope>
</reference>
<dbReference type="EnsemblPlants" id="novel_model_743_5bda875f.1.5bdae6e2">
    <property type="protein sequence ID" value="cds.novel_model_743_5bda875f.1.5bdae6e2"/>
    <property type="gene ID" value="novel_gene_521_5bda875f"/>
</dbReference>
<evidence type="ECO:0000256" key="2">
    <source>
        <dbReference type="ARBA" id="ARBA00022490"/>
    </source>
</evidence>
<evidence type="ECO:0000259" key="5">
    <source>
        <dbReference type="Pfam" id="PF09598"/>
    </source>
</evidence>
<dbReference type="GO" id="GO:0005737">
    <property type="term" value="C:cytoplasm"/>
    <property type="evidence" value="ECO:0007669"/>
    <property type="project" value="UniProtKB-SubCell"/>
</dbReference>
<evidence type="ECO:0000313" key="6">
    <source>
        <dbReference type="EnsemblPlants" id="cds.novel_model_743_5bda875f.1.5bdae6e2"/>
    </source>
</evidence>
<feature type="transmembrane region" description="Helical" evidence="4">
    <location>
        <begin position="82"/>
        <end position="104"/>
    </location>
</feature>
<comment type="subcellular location">
    <subcellularLocation>
        <location evidence="1">Cytoplasm</location>
    </subcellularLocation>
</comment>
<feature type="transmembrane region" description="Helical" evidence="4">
    <location>
        <begin position="125"/>
        <end position="146"/>
    </location>
</feature>
<keyword evidence="2" id="KW-0963">Cytoplasm</keyword>
<feature type="domain" description="STM1-like N-terminal" evidence="5">
    <location>
        <begin position="1"/>
        <end position="59"/>
    </location>
</feature>
<feature type="region of interest" description="Disordered" evidence="3">
    <location>
        <begin position="40"/>
        <end position="63"/>
    </location>
</feature>
<dbReference type="InterPro" id="IPR019084">
    <property type="entry name" value="STM1-like_N"/>
</dbReference>
<dbReference type="Gramene" id="novel_model_743_5bda875f.1.5bdae6e2">
    <property type="protein sequence ID" value="cds.novel_model_743_5bda875f.1.5bdae6e2"/>
    <property type="gene ID" value="novel_gene_521_5bda875f"/>
</dbReference>
<dbReference type="Proteomes" id="UP000596661">
    <property type="component" value="Chromosome 5"/>
</dbReference>
<dbReference type="AlphaFoldDB" id="A0A803RBJ2"/>
<evidence type="ECO:0000256" key="3">
    <source>
        <dbReference type="SAM" id="MobiDB-lite"/>
    </source>
</evidence>
<sequence length="218" mass="23680">MATANPFDLLGDDDNDDLSQLIAAKLPVVAADTKKPVFPAAQPAKPAKLPSKPLPPAQSGESPGMRLAVEVDVVGDVDMDEVAVVLVVSIGILMRIPLATMGFLEDTTDHLKRENQGKPLKGVAMVLPAVHSVVDAVVVLATVRLVKENVLEDLMNVAVELDVEMSLSGKVLGVGTGEHPQMKLLRRLRSLLLKLRRMLMLRSHWEKRNLLMPTRIVL</sequence>
<evidence type="ECO:0000256" key="4">
    <source>
        <dbReference type="SAM" id="Phobius"/>
    </source>
</evidence>
<reference evidence="6" key="2">
    <citation type="submission" date="2021-03" db="UniProtKB">
        <authorList>
            <consortium name="EnsemblPlants"/>
        </authorList>
    </citation>
    <scope>IDENTIFICATION</scope>
</reference>
<organism evidence="6 7">
    <name type="scientific">Cannabis sativa</name>
    <name type="common">Hemp</name>
    <name type="synonym">Marijuana</name>
    <dbReference type="NCBI Taxonomy" id="3483"/>
    <lineage>
        <taxon>Eukaryota</taxon>
        <taxon>Viridiplantae</taxon>
        <taxon>Streptophyta</taxon>
        <taxon>Embryophyta</taxon>
        <taxon>Tracheophyta</taxon>
        <taxon>Spermatophyta</taxon>
        <taxon>Magnoliopsida</taxon>
        <taxon>eudicotyledons</taxon>
        <taxon>Gunneridae</taxon>
        <taxon>Pentapetalae</taxon>
        <taxon>rosids</taxon>
        <taxon>fabids</taxon>
        <taxon>Rosales</taxon>
        <taxon>Cannabaceae</taxon>
        <taxon>Cannabis</taxon>
    </lineage>
</organism>
<proteinExistence type="predicted"/>
<feature type="compositionally biased region" description="Low complexity" evidence="3">
    <location>
        <begin position="40"/>
        <end position="51"/>
    </location>
</feature>
<keyword evidence="7" id="KW-1185">Reference proteome</keyword>
<dbReference type="Pfam" id="PF09598">
    <property type="entry name" value="Stm1_N"/>
    <property type="match status" value="1"/>
</dbReference>
<dbReference type="EMBL" id="UZAU01000545">
    <property type="status" value="NOT_ANNOTATED_CDS"/>
    <property type="molecule type" value="Genomic_DNA"/>
</dbReference>
<protein>
    <recommendedName>
        <fullName evidence="5">STM1-like N-terminal domain-containing protein</fullName>
    </recommendedName>
</protein>
<name>A0A803RBJ2_CANSA</name>
<keyword evidence="4" id="KW-1133">Transmembrane helix</keyword>
<evidence type="ECO:0000256" key="1">
    <source>
        <dbReference type="ARBA" id="ARBA00004496"/>
    </source>
</evidence>
<keyword evidence="4" id="KW-0812">Transmembrane</keyword>